<reference evidence="1 2" key="2">
    <citation type="journal article" date="2022" name="Mol. Ecol. Resour.">
        <title>The genomes of chicory, endive, great burdock and yacon provide insights into Asteraceae paleo-polyploidization history and plant inulin production.</title>
        <authorList>
            <person name="Fan W."/>
            <person name="Wang S."/>
            <person name="Wang H."/>
            <person name="Wang A."/>
            <person name="Jiang F."/>
            <person name="Liu H."/>
            <person name="Zhao H."/>
            <person name="Xu D."/>
            <person name="Zhang Y."/>
        </authorList>
    </citation>
    <scope>NUCLEOTIDE SEQUENCE [LARGE SCALE GENOMIC DNA]</scope>
    <source>
        <strain evidence="2">cv. Yunnan</strain>
        <tissue evidence="1">Leaves</tissue>
    </source>
</reference>
<reference evidence="2" key="1">
    <citation type="journal article" date="2022" name="Mol. Ecol. Resour.">
        <title>The genomes of chicory, endive, great burdock and yacon provide insights into Asteraceae palaeo-polyploidization history and plant inulin production.</title>
        <authorList>
            <person name="Fan W."/>
            <person name="Wang S."/>
            <person name="Wang H."/>
            <person name="Wang A."/>
            <person name="Jiang F."/>
            <person name="Liu H."/>
            <person name="Zhao H."/>
            <person name="Xu D."/>
            <person name="Zhang Y."/>
        </authorList>
    </citation>
    <scope>NUCLEOTIDE SEQUENCE [LARGE SCALE GENOMIC DNA]</scope>
    <source>
        <strain evidence="2">cv. Yunnan</strain>
    </source>
</reference>
<proteinExistence type="predicted"/>
<dbReference type="Proteomes" id="UP001056120">
    <property type="component" value="Linkage Group LG02"/>
</dbReference>
<name>A0ACB9JYG7_9ASTR</name>
<dbReference type="EMBL" id="CM042019">
    <property type="protein sequence ID" value="KAI3824990.1"/>
    <property type="molecule type" value="Genomic_DNA"/>
</dbReference>
<comment type="caution">
    <text evidence="1">The sequence shown here is derived from an EMBL/GenBank/DDBJ whole genome shotgun (WGS) entry which is preliminary data.</text>
</comment>
<evidence type="ECO:0000313" key="1">
    <source>
        <dbReference type="EMBL" id="KAI3824990.1"/>
    </source>
</evidence>
<protein>
    <submittedName>
        <fullName evidence="1">Uncharacterized protein</fullName>
    </submittedName>
</protein>
<gene>
    <name evidence="1" type="ORF">L1987_06465</name>
</gene>
<sequence>MQNGLKENAEVEVGGFHQLTLRDVKGFLTPMEHPTFTSIWDEFCNMTIATGAVETGFDELHSIFDIGCSKGLPEYLVEKLPKITITSSNDVDDSGKRISCSVCRQVNSNE</sequence>
<accession>A0ACB9JYG7</accession>
<keyword evidence="2" id="KW-1185">Reference proteome</keyword>
<evidence type="ECO:0000313" key="2">
    <source>
        <dbReference type="Proteomes" id="UP001056120"/>
    </source>
</evidence>
<organism evidence="1 2">
    <name type="scientific">Smallanthus sonchifolius</name>
    <dbReference type="NCBI Taxonomy" id="185202"/>
    <lineage>
        <taxon>Eukaryota</taxon>
        <taxon>Viridiplantae</taxon>
        <taxon>Streptophyta</taxon>
        <taxon>Embryophyta</taxon>
        <taxon>Tracheophyta</taxon>
        <taxon>Spermatophyta</taxon>
        <taxon>Magnoliopsida</taxon>
        <taxon>eudicotyledons</taxon>
        <taxon>Gunneridae</taxon>
        <taxon>Pentapetalae</taxon>
        <taxon>asterids</taxon>
        <taxon>campanulids</taxon>
        <taxon>Asterales</taxon>
        <taxon>Asteraceae</taxon>
        <taxon>Asteroideae</taxon>
        <taxon>Heliantheae alliance</taxon>
        <taxon>Millerieae</taxon>
        <taxon>Smallanthus</taxon>
    </lineage>
</organism>